<comment type="function">
    <text evidence="6">Bidirectionally degrades single-stranded DNA into large acid-insoluble oligonucleotides, which are then degraded further into small acid-soluble oligonucleotides.</text>
</comment>
<dbReference type="GO" id="GO:0008855">
    <property type="term" value="F:exodeoxyribonuclease VII activity"/>
    <property type="evidence" value="ECO:0007669"/>
    <property type="project" value="UniProtKB-UniRule"/>
</dbReference>
<keyword evidence="4 6" id="KW-0378">Hydrolase</keyword>
<keyword evidence="3 6" id="KW-0540">Nuclease</keyword>
<dbReference type="NCBIfam" id="NF002138">
    <property type="entry name" value="PRK00977.1-2"/>
    <property type="match status" value="1"/>
</dbReference>
<dbReference type="Pfam" id="PF02609">
    <property type="entry name" value="Exonuc_VII_S"/>
    <property type="match status" value="1"/>
</dbReference>
<evidence type="ECO:0000256" key="5">
    <source>
        <dbReference type="ARBA" id="ARBA00022839"/>
    </source>
</evidence>
<dbReference type="GO" id="GO:0009318">
    <property type="term" value="C:exodeoxyribonuclease VII complex"/>
    <property type="evidence" value="ECO:0007669"/>
    <property type="project" value="UniProtKB-UniRule"/>
</dbReference>
<dbReference type="PANTHER" id="PTHR34137:SF1">
    <property type="entry name" value="EXODEOXYRIBONUCLEASE 7 SMALL SUBUNIT"/>
    <property type="match status" value="1"/>
</dbReference>
<dbReference type="KEGG" id="abom:D7I45_03490"/>
<dbReference type="AlphaFoldDB" id="A0A387APG8"/>
<feature type="region of interest" description="Disordered" evidence="7">
    <location>
        <begin position="56"/>
        <end position="77"/>
    </location>
</feature>
<evidence type="ECO:0000256" key="6">
    <source>
        <dbReference type="HAMAP-Rule" id="MF_00337"/>
    </source>
</evidence>
<dbReference type="EMBL" id="CP032626">
    <property type="protein sequence ID" value="AYF92602.1"/>
    <property type="molecule type" value="Genomic_DNA"/>
</dbReference>
<proteinExistence type="inferred from homology"/>
<evidence type="ECO:0000256" key="3">
    <source>
        <dbReference type="ARBA" id="ARBA00022722"/>
    </source>
</evidence>
<dbReference type="EC" id="3.1.11.6" evidence="6"/>
<dbReference type="PANTHER" id="PTHR34137">
    <property type="entry name" value="EXODEOXYRIBONUCLEASE 7 SMALL SUBUNIT"/>
    <property type="match status" value="1"/>
</dbReference>
<comment type="similarity">
    <text evidence="1 6">Belongs to the XseB family.</text>
</comment>
<comment type="subunit">
    <text evidence="6">Heterooligomer composed of large and small subunits.</text>
</comment>
<dbReference type="InterPro" id="IPR037004">
    <property type="entry name" value="Exonuc_VII_ssu_sf"/>
</dbReference>
<dbReference type="SUPFAM" id="SSF116842">
    <property type="entry name" value="XseB-like"/>
    <property type="match status" value="1"/>
</dbReference>
<evidence type="ECO:0000256" key="7">
    <source>
        <dbReference type="SAM" id="MobiDB-lite"/>
    </source>
</evidence>
<evidence type="ECO:0000313" key="9">
    <source>
        <dbReference type="Proteomes" id="UP000272003"/>
    </source>
</evidence>
<comment type="subcellular location">
    <subcellularLocation>
        <location evidence="6">Cytoplasm</location>
    </subcellularLocation>
</comment>
<dbReference type="OrthoDB" id="9798666at2"/>
<dbReference type="Proteomes" id="UP000272003">
    <property type="component" value="Chromosome"/>
</dbReference>
<dbReference type="Gene3D" id="1.10.287.1040">
    <property type="entry name" value="Exonuclease VII, small subunit"/>
    <property type="match status" value="1"/>
</dbReference>
<dbReference type="HAMAP" id="MF_00337">
    <property type="entry name" value="Exonuc_7_S"/>
    <property type="match status" value="1"/>
</dbReference>
<keyword evidence="2 6" id="KW-0963">Cytoplasm</keyword>
<comment type="catalytic activity">
    <reaction evidence="6">
        <text>Exonucleolytic cleavage in either 5'- to 3'- or 3'- to 5'-direction to yield nucleoside 5'-phosphates.</text>
        <dbReference type="EC" id="3.1.11.6"/>
    </reaction>
</comment>
<gene>
    <name evidence="6" type="primary">xseB</name>
    <name evidence="8" type="ORF">D7I45_03490</name>
</gene>
<protein>
    <recommendedName>
        <fullName evidence="6">Exodeoxyribonuclease 7 small subunit</fullName>
        <ecNumber evidence="6">3.1.11.6</ecNumber>
    </recommendedName>
    <alternativeName>
        <fullName evidence="6">Exodeoxyribonuclease VII small subunit</fullName>
        <shortName evidence="6">Exonuclease VII small subunit</shortName>
    </alternativeName>
</protein>
<evidence type="ECO:0000313" key="8">
    <source>
        <dbReference type="EMBL" id="AYF92602.1"/>
    </source>
</evidence>
<evidence type="ECO:0000256" key="2">
    <source>
        <dbReference type="ARBA" id="ARBA00022490"/>
    </source>
</evidence>
<dbReference type="InterPro" id="IPR003761">
    <property type="entry name" value="Exonuc_VII_S"/>
</dbReference>
<sequence length="77" mass="8932">MTEKVSFEENMDKLEKIVQELEQGNIPLEKALSQFQKGIELSNELQNTLKNAENTLAKEMTDNDEEKQFEKPESDDK</sequence>
<keyword evidence="9" id="KW-1185">Reference proteome</keyword>
<keyword evidence="5 6" id="KW-0269">Exonuclease</keyword>
<reference evidence="8 9" key="1">
    <citation type="submission" date="2018-09" db="EMBL/GenBank/DDBJ databases">
        <title>Genome sequencing of strain BHWM-4.</title>
        <authorList>
            <person name="Heo J."/>
            <person name="Kim S.-J."/>
            <person name="Kwon S.-W."/>
        </authorList>
    </citation>
    <scope>NUCLEOTIDE SEQUENCE [LARGE SCALE GENOMIC DNA]</scope>
    <source>
        <strain evidence="8 9">BHWM-4</strain>
    </source>
</reference>
<feature type="compositionally biased region" description="Basic and acidic residues" evidence="7">
    <location>
        <begin position="66"/>
        <end position="77"/>
    </location>
</feature>
<dbReference type="PIRSF" id="PIRSF006488">
    <property type="entry name" value="Exonuc_VII_S"/>
    <property type="match status" value="1"/>
</dbReference>
<evidence type="ECO:0000256" key="4">
    <source>
        <dbReference type="ARBA" id="ARBA00022801"/>
    </source>
</evidence>
<dbReference type="NCBIfam" id="TIGR01280">
    <property type="entry name" value="xseB"/>
    <property type="match status" value="1"/>
</dbReference>
<accession>A0A387APG8</accession>
<dbReference type="GO" id="GO:0006308">
    <property type="term" value="P:DNA catabolic process"/>
    <property type="evidence" value="ECO:0007669"/>
    <property type="project" value="UniProtKB-UniRule"/>
</dbReference>
<dbReference type="GO" id="GO:0005829">
    <property type="term" value="C:cytosol"/>
    <property type="evidence" value="ECO:0007669"/>
    <property type="project" value="TreeGrafter"/>
</dbReference>
<evidence type="ECO:0000256" key="1">
    <source>
        <dbReference type="ARBA" id="ARBA00009998"/>
    </source>
</evidence>
<name>A0A387APG8_9LACO</name>
<dbReference type="RefSeq" id="WP_120784369.1">
    <property type="nucleotide sequence ID" value="NZ_CP032626.1"/>
</dbReference>
<organism evidence="8 9">
    <name type="scientific">Apilactobacillus bombintestini</name>
    <dbReference type="NCBI Taxonomy" id="2419772"/>
    <lineage>
        <taxon>Bacteria</taxon>
        <taxon>Bacillati</taxon>
        <taxon>Bacillota</taxon>
        <taxon>Bacilli</taxon>
        <taxon>Lactobacillales</taxon>
        <taxon>Lactobacillaceae</taxon>
        <taxon>Apilactobacillus</taxon>
    </lineage>
</organism>